<evidence type="ECO:0000313" key="1">
    <source>
        <dbReference type="EMBL" id="SPD02337.1"/>
    </source>
</evidence>
<protein>
    <submittedName>
        <fullName evidence="1">Uncharacterized protein</fullName>
    </submittedName>
</protein>
<dbReference type="EMBL" id="OIVN01002291">
    <property type="protein sequence ID" value="SPD02337.1"/>
    <property type="molecule type" value="Genomic_DNA"/>
</dbReference>
<name>A0A2N9GIN4_FAGSY</name>
<gene>
    <name evidence="1" type="ORF">FSB_LOCUS30219</name>
</gene>
<dbReference type="AlphaFoldDB" id="A0A2N9GIN4"/>
<organism evidence="1">
    <name type="scientific">Fagus sylvatica</name>
    <name type="common">Beechnut</name>
    <dbReference type="NCBI Taxonomy" id="28930"/>
    <lineage>
        <taxon>Eukaryota</taxon>
        <taxon>Viridiplantae</taxon>
        <taxon>Streptophyta</taxon>
        <taxon>Embryophyta</taxon>
        <taxon>Tracheophyta</taxon>
        <taxon>Spermatophyta</taxon>
        <taxon>Magnoliopsida</taxon>
        <taxon>eudicotyledons</taxon>
        <taxon>Gunneridae</taxon>
        <taxon>Pentapetalae</taxon>
        <taxon>rosids</taxon>
        <taxon>fabids</taxon>
        <taxon>Fagales</taxon>
        <taxon>Fagaceae</taxon>
        <taxon>Fagus</taxon>
    </lineage>
</organism>
<accession>A0A2N9GIN4</accession>
<reference evidence="1" key="1">
    <citation type="submission" date="2018-02" db="EMBL/GenBank/DDBJ databases">
        <authorList>
            <person name="Cohen D.B."/>
            <person name="Kent A.D."/>
        </authorList>
    </citation>
    <scope>NUCLEOTIDE SEQUENCE</scope>
</reference>
<proteinExistence type="predicted"/>
<sequence length="332" mass="37498">MEGERLKKLKKPIQGMAPKLEAEFNAAKEEKFPKRCAWEIEMEAMRRQIAVLTEQFQKYKPPPTRTRTCCSTTKKRTCEAAATSSSFYGTLQYQSLGKSFGNTNKPERQSWQSKNAQPVASACTSSNVAKRTSFAGKPNNSNLFYKHCKYGEESHKAIECKKPTCKPQKETLMNETMEEESDAATGSNIPMQQLAATIQQLAATFQCSKGMIKDILMIEENQALPSRTYVEDEIGDVQEEGITLEVSKEEMEEKKRLARKISHTTCSNEDRAGDLLIEGSHCSLHKREHNYTLQPKKDTTKPKPMVKIKKISQERLGLKHLGPNTYHAPEAI</sequence>